<evidence type="ECO:0000256" key="3">
    <source>
        <dbReference type="ARBA" id="ARBA00022583"/>
    </source>
</evidence>
<feature type="disulfide bond" evidence="12">
    <location>
        <begin position="926"/>
        <end position="941"/>
    </location>
</feature>
<dbReference type="PROSITE" id="PS50041">
    <property type="entry name" value="C_TYPE_LECTIN_2"/>
    <property type="match status" value="1"/>
</dbReference>
<evidence type="ECO:0000256" key="8">
    <source>
        <dbReference type="ARBA" id="ARBA00023136"/>
    </source>
</evidence>
<feature type="disulfide bond" evidence="12">
    <location>
        <begin position="914"/>
        <end position="932"/>
    </location>
</feature>
<dbReference type="Gene3D" id="4.10.400.10">
    <property type="entry name" value="Low-density Lipoprotein Receptor"/>
    <property type="match status" value="4"/>
</dbReference>
<dbReference type="SUPFAM" id="SSF56436">
    <property type="entry name" value="C-type lectin-like"/>
    <property type="match status" value="1"/>
</dbReference>
<dbReference type="CDD" id="cd00112">
    <property type="entry name" value="LDLa"/>
    <property type="match status" value="4"/>
</dbReference>
<evidence type="ECO:0000256" key="5">
    <source>
        <dbReference type="ARBA" id="ARBA00022692"/>
    </source>
</evidence>
<feature type="disulfide bond" evidence="12">
    <location>
        <begin position="907"/>
        <end position="919"/>
    </location>
</feature>
<keyword evidence="9 12" id="KW-1015">Disulfide bond</keyword>
<dbReference type="InterPro" id="IPR050685">
    <property type="entry name" value="LDLR"/>
</dbReference>
<name>A0ABD0JC83_9CAEN</name>
<feature type="disulfide bond" evidence="12">
    <location>
        <begin position="91"/>
        <end position="109"/>
    </location>
</feature>
<dbReference type="SMART" id="SM00034">
    <property type="entry name" value="CLECT"/>
    <property type="match status" value="1"/>
</dbReference>
<dbReference type="EMBL" id="JACVVK020000507">
    <property type="protein sequence ID" value="KAK7469714.1"/>
    <property type="molecule type" value="Genomic_DNA"/>
</dbReference>
<keyword evidence="8" id="KW-0472">Membrane</keyword>
<dbReference type="SMART" id="SM00192">
    <property type="entry name" value="LDLa"/>
    <property type="match status" value="4"/>
</dbReference>
<dbReference type="CDD" id="cd00041">
    <property type="entry name" value="CUB"/>
    <property type="match status" value="1"/>
</dbReference>
<evidence type="ECO:0000256" key="6">
    <source>
        <dbReference type="ARBA" id="ARBA00022737"/>
    </source>
</evidence>
<feature type="disulfide bond" evidence="12">
    <location>
        <begin position="887"/>
        <end position="902"/>
    </location>
</feature>
<dbReference type="PROSITE" id="PS51450">
    <property type="entry name" value="LRR"/>
    <property type="match status" value="1"/>
</dbReference>
<proteinExistence type="inferred from homology"/>
<feature type="disulfide bond" evidence="12">
    <location>
        <begin position="62"/>
        <end position="77"/>
    </location>
</feature>
<dbReference type="InterPro" id="IPR003591">
    <property type="entry name" value="Leu-rich_rpt_typical-subtyp"/>
</dbReference>
<dbReference type="PROSITE" id="PS50068">
    <property type="entry name" value="LDLRA_2"/>
    <property type="match status" value="4"/>
</dbReference>
<evidence type="ECO:0000256" key="7">
    <source>
        <dbReference type="ARBA" id="ARBA00022989"/>
    </source>
</evidence>
<evidence type="ECO:0000256" key="4">
    <source>
        <dbReference type="ARBA" id="ARBA00022614"/>
    </source>
</evidence>
<dbReference type="Pfam" id="PF00057">
    <property type="entry name" value="Ldl_recept_a"/>
    <property type="match status" value="3"/>
</dbReference>
<dbReference type="InterPro" id="IPR035914">
    <property type="entry name" value="Sperma_CUB_dom_sf"/>
</dbReference>
<dbReference type="Gene3D" id="3.80.10.10">
    <property type="entry name" value="Ribonuclease Inhibitor"/>
    <property type="match status" value="2"/>
</dbReference>
<keyword evidence="5" id="KW-0812">Transmembrane</keyword>
<dbReference type="InterPro" id="IPR001611">
    <property type="entry name" value="Leu-rich_rpt"/>
</dbReference>
<dbReference type="InterPro" id="IPR036055">
    <property type="entry name" value="LDL_receptor-like_sf"/>
</dbReference>
<dbReference type="SMART" id="SM00369">
    <property type="entry name" value="LRR_TYP"/>
    <property type="match status" value="4"/>
</dbReference>
<dbReference type="Gene3D" id="2.60.120.290">
    <property type="entry name" value="Spermadhesin, CUB domain"/>
    <property type="match status" value="1"/>
</dbReference>
<dbReference type="AlphaFoldDB" id="A0ABD0JC83"/>
<gene>
    <name evidence="15" type="ORF">BaRGS_00036296</name>
</gene>
<comment type="caution">
    <text evidence="12">Lacks conserved residue(s) required for the propagation of feature annotation.</text>
</comment>
<feature type="domain" description="C-type lectin" evidence="14">
    <location>
        <begin position="666"/>
        <end position="767"/>
    </location>
</feature>
<evidence type="ECO:0000256" key="11">
    <source>
        <dbReference type="ARBA" id="ARBA00037878"/>
    </source>
</evidence>
<evidence type="ECO:0000256" key="12">
    <source>
        <dbReference type="PROSITE-ProRule" id="PRU00124"/>
    </source>
</evidence>
<dbReference type="Pfam" id="PF13855">
    <property type="entry name" value="LRR_8"/>
    <property type="match status" value="2"/>
</dbReference>
<keyword evidence="6" id="KW-0677">Repeat</keyword>
<evidence type="ECO:0000256" key="1">
    <source>
        <dbReference type="ARBA" id="ARBA00004167"/>
    </source>
</evidence>
<sequence>METFATCPKNHTTHDYLACDVKSDCWGKGYGPSYTCDAPMTPLPPSLACASGMEFVPYTLVCDHRPDCGDSSDEAFCVFPTCDRLRGQTTCGDKQCVPRDNLCDDVEHCVNAADEKQCSPTWAVTRIEGGLRPPAELTISETGTFKARNLTAAHFPELRFLDARSTNISPVDVVNNAMLISLGLANCRLSTLGGLRLPNLRILDLSDNHLTTIAREDFTFLQNLNVLILARNDLSSFFSDSGTALQTDLSALPSIQKLDLSGILMQKLDSTVFSMFPAVMTLNLSGTGVDRLLGVGFQSLPQLRVLDLRGCPLTVIPRTLFHGLGKLHMVYADHFTICCHELLPPGLNLLQCHAPNDETSSCEYLLDDNATTLQPKPGATTLQPTPGATNLQPTPGATNLLLTPDATLYTPDATTLLPTPDATTLLPTPGATSLLLTPDATTLQPTPGATTLQPTPGATNLLLTPGATSLLPTQDSTTLLLATGSCEEKVTESERPQLEVICVSSTQGFVQTPDWDGHKSYPPLMDSWARVDVPKLHVVMVSVLNMDVDGQVTLYSGGVSDDNLVWKTSGRYRQDLNVLDTHVLHVHFTSNPAISGPTGFRLHFSFHNYSFRPLQLADERWNCSVPHWTDFKQHFPCNLVSDCLHGQDEAACPYSSARCGQGRLTAGGRCFLYVTSQSHISWDDAAMECLRRDARLASLNTPEEWRDVISLLEWLYPVHAYIGLRTASVVLPRMYRQSLEWEDGTIAFYLHLHAYYWRKPSCTHISSSTERSPKTKGYVLRSYPCNDRRMVDIFCELPEETAQNISRTGQKATTVVLSVAKWTSALSVTTCRDKGHLTHTFLACDSKSSCWSQGYGPSYSCAALMTPLPPSFKCRSNKESVPYTLVCDFRSDCSDASDEDFCVFRACETGQFYCGKKQCVPEDMQCDGVAHCVNNADETQCSDDKYVWLDHSISPPAQIDVNKQEELDLNVFSVFPNVQTLNLSESDVERVVGEGFNQLNKLR</sequence>
<keyword evidence="7" id="KW-1133">Transmembrane helix</keyword>
<evidence type="ECO:0000256" key="10">
    <source>
        <dbReference type="ARBA" id="ARBA00023176"/>
    </source>
</evidence>
<accession>A0ABD0JC83</accession>
<dbReference type="Proteomes" id="UP001519460">
    <property type="component" value="Unassembled WGS sequence"/>
</dbReference>
<dbReference type="PANTHER" id="PTHR24270:SF62">
    <property type="entry name" value="LOW-DENSITY LIPOPROTEIN RECEPTOR-RELATED PROTEIN 2"/>
    <property type="match status" value="1"/>
</dbReference>
<reference evidence="15 16" key="1">
    <citation type="journal article" date="2023" name="Sci. Data">
        <title>Genome assembly of the Korean intertidal mud-creeper Batillaria attramentaria.</title>
        <authorList>
            <person name="Patra A.K."/>
            <person name="Ho P.T."/>
            <person name="Jun S."/>
            <person name="Lee S.J."/>
            <person name="Kim Y."/>
            <person name="Won Y.J."/>
        </authorList>
    </citation>
    <scope>NUCLEOTIDE SEQUENCE [LARGE SCALE GENOMIC DNA]</scope>
    <source>
        <strain evidence="15">Wonlab-2016</strain>
    </source>
</reference>
<comment type="caution">
    <text evidence="15">The sequence shown here is derived from an EMBL/GenBank/DDBJ whole genome shotgun (WGS) entry which is preliminary data.</text>
</comment>
<dbReference type="InterPro" id="IPR002172">
    <property type="entry name" value="LDrepeatLR_classA_rpt"/>
</dbReference>
<dbReference type="PROSITE" id="PS01209">
    <property type="entry name" value="LDLRA_1"/>
    <property type="match status" value="1"/>
</dbReference>
<dbReference type="InterPro" id="IPR016186">
    <property type="entry name" value="C-type_lectin-like/link_sf"/>
</dbReference>
<feature type="non-terminal residue" evidence="15">
    <location>
        <position position="1003"/>
    </location>
</feature>
<evidence type="ECO:0000256" key="2">
    <source>
        <dbReference type="ARBA" id="ARBA00009939"/>
    </source>
</evidence>
<protein>
    <recommendedName>
        <fullName evidence="14">C-type lectin domain-containing protein</fullName>
    </recommendedName>
</protein>
<keyword evidence="3" id="KW-0254">Endocytosis</keyword>
<dbReference type="SUPFAM" id="SSF49854">
    <property type="entry name" value="Spermadhesin, CUB domain"/>
    <property type="match status" value="1"/>
</dbReference>
<dbReference type="Gene3D" id="3.10.100.10">
    <property type="entry name" value="Mannose-Binding Protein A, subunit A"/>
    <property type="match status" value="1"/>
</dbReference>
<dbReference type="PANTHER" id="PTHR24270">
    <property type="entry name" value="LOW-DENSITY LIPOPROTEIN RECEPTOR-RELATED"/>
    <property type="match status" value="1"/>
</dbReference>
<evidence type="ECO:0000313" key="16">
    <source>
        <dbReference type="Proteomes" id="UP001519460"/>
    </source>
</evidence>
<dbReference type="PRINTS" id="PR00261">
    <property type="entry name" value="LDLRECEPTOR"/>
</dbReference>
<keyword evidence="4" id="KW-0433">Leucine-rich repeat</keyword>
<feature type="disulfide bond" evidence="12">
    <location>
        <begin position="103"/>
        <end position="118"/>
    </location>
</feature>
<dbReference type="InterPro" id="IPR001304">
    <property type="entry name" value="C-type_lectin-like"/>
</dbReference>
<keyword evidence="10" id="KW-0168">Coated pit</keyword>
<dbReference type="GO" id="GO:0005905">
    <property type="term" value="C:clathrin-coated pit"/>
    <property type="evidence" value="ECO:0007669"/>
    <property type="project" value="UniProtKB-KW"/>
</dbReference>
<dbReference type="GO" id="GO:0006897">
    <property type="term" value="P:endocytosis"/>
    <property type="evidence" value="ECO:0007669"/>
    <property type="project" value="UniProtKB-KW"/>
</dbReference>
<evidence type="ECO:0000313" key="15">
    <source>
        <dbReference type="EMBL" id="KAK7469714.1"/>
    </source>
</evidence>
<feature type="region of interest" description="Disordered" evidence="13">
    <location>
        <begin position="377"/>
        <end position="396"/>
    </location>
</feature>
<dbReference type="SUPFAM" id="SSF52058">
    <property type="entry name" value="L domain-like"/>
    <property type="match status" value="1"/>
</dbReference>
<organism evidence="15 16">
    <name type="scientific">Batillaria attramentaria</name>
    <dbReference type="NCBI Taxonomy" id="370345"/>
    <lineage>
        <taxon>Eukaryota</taxon>
        <taxon>Metazoa</taxon>
        <taxon>Spiralia</taxon>
        <taxon>Lophotrochozoa</taxon>
        <taxon>Mollusca</taxon>
        <taxon>Gastropoda</taxon>
        <taxon>Caenogastropoda</taxon>
        <taxon>Sorbeoconcha</taxon>
        <taxon>Cerithioidea</taxon>
        <taxon>Batillariidae</taxon>
        <taxon>Batillaria</taxon>
    </lineage>
</organism>
<evidence type="ECO:0000259" key="14">
    <source>
        <dbReference type="PROSITE" id="PS50041"/>
    </source>
</evidence>
<dbReference type="SUPFAM" id="SSF57424">
    <property type="entry name" value="LDL receptor-like module"/>
    <property type="match status" value="4"/>
</dbReference>
<comment type="similarity">
    <text evidence="2">Belongs to the LDLR family.</text>
</comment>
<dbReference type="InterPro" id="IPR016187">
    <property type="entry name" value="CTDL_fold"/>
</dbReference>
<dbReference type="InterPro" id="IPR023415">
    <property type="entry name" value="LDLR_class-A_CS"/>
</dbReference>
<evidence type="ECO:0000256" key="9">
    <source>
        <dbReference type="ARBA" id="ARBA00023157"/>
    </source>
</evidence>
<dbReference type="InterPro" id="IPR032675">
    <property type="entry name" value="LRR_dom_sf"/>
</dbReference>
<dbReference type="InterPro" id="IPR000859">
    <property type="entry name" value="CUB_dom"/>
</dbReference>
<comment type="subcellular location">
    <subcellularLocation>
        <location evidence="11">Membrane</location>
        <location evidence="11">Coated pit</location>
    </subcellularLocation>
    <subcellularLocation>
        <location evidence="1">Membrane</location>
        <topology evidence="1">Single-pass membrane protein</topology>
    </subcellularLocation>
</comment>
<keyword evidence="16" id="KW-1185">Reference proteome</keyword>
<evidence type="ECO:0000256" key="13">
    <source>
        <dbReference type="SAM" id="MobiDB-lite"/>
    </source>
</evidence>